<evidence type="ECO:0000313" key="3">
    <source>
        <dbReference type="Proteomes" id="UP000269721"/>
    </source>
</evidence>
<accession>A0A4P9VVN5</accession>
<name>A0A4P9VVN5_9FUNG</name>
<dbReference type="Proteomes" id="UP000269721">
    <property type="component" value="Unassembled WGS sequence"/>
</dbReference>
<protein>
    <recommendedName>
        <fullName evidence="4">F-box domain-containing protein</fullName>
    </recommendedName>
</protein>
<sequence length="320" mass="35129">MDQRDAVAGETMVVFGNARRLHSLEDGGEQRIGYDAHGMDDGIEEHPVLFPNAPNLAQRSVCGSAAGQRGDGNPRSPPTTPPTASPSPIRDPPQDPRKPVRQPALLPSLLPRHPLLRVRAAALVCRRWELAASERLWTHVSLSARARKVYEGLRECNPPARKPHRAPRDHGVKPEPGNQKWQWLEPELPPPPIRVTTAVIGTALVSCPNLVVLESNAPSTAPEISETREAGEGDPDFVDREAIARGVKRLKCLRLYASPFSYKGDIGSEFLSLLIESVGVSLIEFKLGGRRYVTRPRFAAALPNLQVLQLWTGEIGFFTT</sequence>
<gene>
    <name evidence="2" type="ORF">BDK51DRAFT_48184</name>
</gene>
<dbReference type="EMBL" id="ML000914">
    <property type="protein sequence ID" value="RKO83721.1"/>
    <property type="molecule type" value="Genomic_DNA"/>
</dbReference>
<feature type="compositionally biased region" description="Pro residues" evidence="1">
    <location>
        <begin position="75"/>
        <end position="91"/>
    </location>
</feature>
<feature type="region of interest" description="Disordered" evidence="1">
    <location>
        <begin position="155"/>
        <end position="184"/>
    </location>
</feature>
<reference evidence="3" key="1">
    <citation type="journal article" date="2018" name="Nat. Microbiol.">
        <title>Leveraging single-cell genomics to expand the fungal tree of life.</title>
        <authorList>
            <person name="Ahrendt S.R."/>
            <person name="Quandt C.A."/>
            <person name="Ciobanu D."/>
            <person name="Clum A."/>
            <person name="Salamov A."/>
            <person name="Andreopoulos B."/>
            <person name="Cheng J.F."/>
            <person name="Woyke T."/>
            <person name="Pelin A."/>
            <person name="Henrissat B."/>
            <person name="Reynolds N.K."/>
            <person name="Benny G.L."/>
            <person name="Smith M.E."/>
            <person name="James T.Y."/>
            <person name="Grigoriev I.V."/>
        </authorList>
    </citation>
    <scope>NUCLEOTIDE SEQUENCE [LARGE SCALE GENOMIC DNA]</scope>
</reference>
<evidence type="ECO:0000256" key="1">
    <source>
        <dbReference type="SAM" id="MobiDB-lite"/>
    </source>
</evidence>
<organism evidence="2 3">
    <name type="scientific">Blyttiomyces helicus</name>
    <dbReference type="NCBI Taxonomy" id="388810"/>
    <lineage>
        <taxon>Eukaryota</taxon>
        <taxon>Fungi</taxon>
        <taxon>Fungi incertae sedis</taxon>
        <taxon>Chytridiomycota</taxon>
        <taxon>Chytridiomycota incertae sedis</taxon>
        <taxon>Chytridiomycetes</taxon>
        <taxon>Chytridiomycetes incertae sedis</taxon>
        <taxon>Blyttiomyces</taxon>
    </lineage>
</organism>
<evidence type="ECO:0008006" key="4">
    <source>
        <dbReference type="Google" id="ProtNLM"/>
    </source>
</evidence>
<evidence type="ECO:0000313" key="2">
    <source>
        <dbReference type="EMBL" id="RKO83721.1"/>
    </source>
</evidence>
<feature type="region of interest" description="Disordered" evidence="1">
    <location>
        <begin position="62"/>
        <end position="106"/>
    </location>
</feature>
<keyword evidence="3" id="KW-1185">Reference proteome</keyword>
<dbReference type="AlphaFoldDB" id="A0A4P9VVN5"/>
<proteinExistence type="predicted"/>